<evidence type="ECO:0000313" key="1">
    <source>
        <dbReference type="EMBL" id="RDI58584.1"/>
    </source>
</evidence>
<proteinExistence type="predicted"/>
<sequence length="121" mass="13745">MDDELRDFLRHSLRSVWNIELLLLLSRHQGRAWTAGDLVRELRASDLVVSQGVEGLQQAGLIIAGTDGSYRYSPVTPDLDRLVQQLERVYRERPSTVTKALFSSPTDKLSTFADAFRLKKD</sequence>
<evidence type="ECO:0008006" key="3">
    <source>
        <dbReference type="Google" id="ProtNLM"/>
    </source>
</evidence>
<dbReference type="EMBL" id="QQBB01000005">
    <property type="protein sequence ID" value="RDI58584.1"/>
    <property type="molecule type" value="Genomic_DNA"/>
</dbReference>
<dbReference type="SUPFAM" id="SSF46785">
    <property type="entry name" value="Winged helix' DNA-binding domain"/>
    <property type="match status" value="1"/>
</dbReference>
<comment type="caution">
    <text evidence="1">The sequence shown here is derived from an EMBL/GenBank/DDBJ whole genome shotgun (WGS) entry which is preliminary data.</text>
</comment>
<protein>
    <recommendedName>
        <fullName evidence="3">Transcriptional regulator</fullName>
    </recommendedName>
</protein>
<dbReference type="AlphaFoldDB" id="A0A370HNV1"/>
<dbReference type="Proteomes" id="UP000254925">
    <property type="component" value="Unassembled WGS sequence"/>
</dbReference>
<gene>
    <name evidence="1" type="ORF">DES45_105107</name>
</gene>
<dbReference type="InterPro" id="IPR036390">
    <property type="entry name" value="WH_DNA-bd_sf"/>
</dbReference>
<name>A0A370HNV1_9HYPH</name>
<reference evidence="1 2" key="1">
    <citation type="submission" date="2018-07" db="EMBL/GenBank/DDBJ databases">
        <title>Genomic Encyclopedia of Type Strains, Phase IV (KMG-IV): sequencing the most valuable type-strain genomes for metagenomic binning, comparative biology and taxonomic classification.</title>
        <authorList>
            <person name="Goeker M."/>
        </authorList>
    </citation>
    <scope>NUCLEOTIDE SEQUENCE [LARGE SCALE GENOMIC DNA]</scope>
    <source>
        <strain evidence="1 2">DSM 14364</strain>
    </source>
</reference>
<keyword evidence="2" id="KW-1185">Reference proteome</keyword>
<organism evidence="1 2">
    <name type="scientific">Microvirga subterranea</name>
    <dbReference type="NCBI Taxonomy" id="186651"/>
    <lineage>
        <taxon>Bacteria</taxon>
        <taxon>Pseudomonadati</taxon>
        <taxon>Pseudomonadota</taxon>
        <taxon>Alphaproteobacteria</taxon>
        <taxon>Hyphomicrobiales</taxon>
        <taxon>Methylobacteriaceae</taxon>
        <taxon>Microvirga</taxon>
    </lineage>
</organism>
<accession>A0A370HNV1</accession>
<evidence type="ECO:0000313" key="2">
    <source>
        <dbReference type="Proteomes" id="UP000254925"/>
    </source>
</evidence>
<dbReference type="Gene3D" id="1.10.10.10">
    <property type="entry name" value="Winged helix-like DNA-binding domain superfamily/Winged helix DNA-binding domain"/>
    <property type="match status" value="1"/>
</dbReference>
<dbReference type="InterPro" id="IPR036388">
    <property type="entry name" value="WH-like_DNA-bd_sf"/>
</dbReference>